<gene>
    <name evidence="1" type="ORF">JDW22_10965</name>
</gene>
<comment type="caution">
    <text evidence="1">The sequence shown here is derived from an EMBL/GenBank/DDBJ whole genome shotgun (WGS) entry which is preliminary data.</text>
</comment>
<name>A0ABS1BUW5_9NEIS</name>
<sequence length="83" mass="8848">MPSGALNGLCAGCDVGKPPTFHLGFQAAFIAPTFRQPKISIKLKTNGALAARPHCSNQQNLLNAVWRRAAAVPFSGCLKWGWA</sequence>
<proteinExistence type="predicted"/>
<dbReference type="Proteomes" id="UP000614058">
    <property type="component" value="Unassembled WGS sequence"/>
</dbReference>
<organism evidence="1 2">
    <name type="scientific">Kingella bonacorsii</name>
    <dbReference type="NCBI Taxonomy" id="2796361"/>
    <lineage>
        <taxon>Bacteria</taxon>
        <taxon>Pseudomonadati</taxon>
        <taxon>Pseudomonadota</taxon>
        <taxon>Betaproteobacteria</taxon>
        <taxon>Neisseriales</taxon>
        <taxon>Neisseriaceae</taxon>
        <taxon>Kingella</taxon>
    </lineage>
</organism>
<dbReference type="EMBL" id="JAEHNZ010000004">
    <property type="protein sequence ID" value="MBK0397084.1"/>
    <property type="molecule type" value="Genomic_DNA"/>
</dbReference>
<evidence type="ECO:0000313" key="2">
    <source>
        <dbReference type="Proteomes" id="UP000614058"/>
    </source>
</evidence>
<dbReference type="RefSeq" id="WP_200523090.1">
    <property type="nucleotide sequence ID" value="NZ_JAEHNZ010000004.1"/>
</dbReference>
<keyword evidence="2" id="KW-1185">Reference proteome</keyword>
<evidence type="ECO:0000313" key="1">
    <source>
        <dbReference type="EMBL" id="MBK0397084.1"/>
    </source>
</evidence>
<accession>A0ABS1BUW5</accession>
<protein>
    <submittedName>
        <fullName evidence="1">Uncharacterized protein</fullName>
    </submittedName>
</protein>
<reference evidence="1 2" key="1">
    <citation type="journal article" date="2021" name="Pathogens">
        <title>Isolation and Characterization of Kingella bonacorsii sp. nov., A Novel Kingella Species Detected in a Stable Periodontitis Subject.</title>
        <authorList>
            <person name="Antezack A."/>
            <person name="Boxberger M."/>
            <person name="Rolland C."/>
            <person name="Monnet-Corti V."/>
            <person name="La Scola B."/>
        </authorList>
    </citation>
    <scope>NUCLEOTIDE SEQUENCE [LARGE SCALE GENOMIC DNA]</scope>
    <source>
        <strain evidence="1 2">Marseille-Q4569</strain>
    </source>
</reference>